<dbReference type="InterPro" id="IPR055308">
    <property type="entry name" value="TEX47-like"/>
</dbReference>
<proteinExistence type="predicted"/>
<protein>
    <recommendedName>
        <fullName evidence="2">BLUF domain-containing protein</fullName>
    </recommendedName>
</protein>
<dbReference type="PANTHER" id="PTHR34035">
    <property type="entry name" value="TESTIS-EXPRESSED PROTEIN 47"/>
    <property type="match status" value="1"/>
</dbReference>
<evidence type="ECO:0008006" key="2">
    <source>
        <dbReference type="Google" id="ProtNLM"/>
    </source>
</evidence>
<dbReference type="AlphaFoldDB" id="A0A7S3AYT3"/>
<reference evidence="1" key="1">
    <citation type="submission" date="2021-01" db="EMBL/GenBank/DDBJ databases">
        <authorList>
            <person name="Corre E."/>
            <person name="Pelletier E."/>
            <person name="Niang G."/>
            <person name="Scheremetjew M."/>
            <person name="Finn R."/>
            <person name="Kale V."/>
            <person name="Holt S."/>
            <person name="Cochrane G."/>
            <person name="Meng A."/>
            <person name="Brown T."/>
            <person name="Cohen L."/>
        </authorList>
    </citation>
    <scope>NUCLEOTIDE SEQUENCE</scope>
    <source>
        <strain evidence="1">CCMP281</strain>
    </source>
</reference>
<dbReference type="Pfam" id="PF24787">
    <property type="entry name" value="TEX47"/>
    <property type="match status" value="1"/>
</dbReference>
<dbReference type="Gene3D" id="3.30.70.100">
    <property type="match status" value="1"/>
</dbReference>
<sequence>MVDRLGEAGRTLEPLCRVCFVGRLREGVEKSSHQMSCTQQISAMDDDKPITGLLLTVPGAWIHLVEGAHKSVASFLRSLHADALGLFECIRVIHAAEDVAQRHFSSWKVKEVSAARNDYAELDSKNLPGLLGETVIGMLKLGAGLGKMGSGDMSKLDRWKEHFPDMPSNERVVQLVDVEEVPSLVDFLTIFDAPVDLTMESDRVWPPERAMVY</sequence>
<dbReference type="EMBL" id="HBHX01036284">
    <property type="protein sequence ID" value="CAE0119470.1"/>
    <property type="molecule type" value="Transcribed_RNA"/>
</dbReference>
<gene>
    <name evidence="1" type="ORF">HERI1096_LOCUS20169</name>
</gene>
<accession>A0A7S3AYT3</accession>
<dbReference type="PANTHER" id="PTHR34035:SF1">
    <property type="entry name" value="TESTIS-EXPRESSED PROTEIN 47"/>
    <property type="match status" value="1"/>
</dbReference>
<evidence type="ECO:0000313" key="1">
    <source>
        <dbReference type="EMBL" id="CAE0119470.1"/>
    </source>
</evidence>
<name>A0A7S3AYT3_9EUKA</name>
<organism evidence="1">
    <name type="scientific">Haptolina ericina</name>
    <dbReference type="NCBI Taxonomy" id="156174"/>
    <lineage>
        <taxon>Eukaryota</taxon>
        <taxon>Haptista</taxon>
        <taxon>Haptophyta</taxon>
        <taxon>Prymnesiophyceae</taxon>
        <taxon>Prymnesiales</taxon>
        <taxon>Prymnesiaceae</taxon>
        <taxon>Haptolina</taxon>
    </lineage>
</organism>